<dbReference type="EMBL" id="CAJJDP010000083">
    <property type="protein sequence ID" value="CAD8184856.1"/>
    <property type="molecule type" value="Genomic_DNA"/>
</dbReference>
<gene>
    <name evidence="1" type="ORF">POCTA_138.1.T0840105</name>
</gene>
<sequence length="45" mass="5381">MVQSQGQKNQLVNFKNLLDLMLEMMRMQTLKAHFIVDQFKIDLNQ</sequence>
<dbReference type="Proteomes" id="UP000683925">
    <property type="component" value="Unassembled WGS sequence"/>
</dbReference>
<accession>A0A8S1WFV3</accession>
<organism evidence="1 2">
    <name type="scientific">Paramecium octaurelia</name>
    <dbReference type="NCBI Taxonomy" id="43137"/>
    <lineage>
        <taxon>Eukaryota</taxon>
        <taxon>Sar</taxon>
        <taxon>Alveolata</taxon>
        <taxon>Ciliophora</taxon>
        <taxon>Intramacronucleata</taxon>
        <taxon>Oligohymenophorea</taxon>
        <taxon>Peniculida</taxon>
        <taxon>Parameciidae</taxon>
        <taxon>Paramecium</taxon>
    </lineage>
</organism>
<name>A0A8S1WFV3_PAROT</name>
<dbReference type="AlphaFoldDB" id="A0A8S1WFV3"/>
<evidence type="ECO:0000313" key="2">
    <source>
        <dbReference type="Proteomes" id="UP000683925"/>
    </source>
</evidence>
<comment type="caution">
    <text evidence="1">The sequence shown here is derived from an EMBL/GenBank/DDBJ whole genome shotgun (WGS) entry which is preliminary data.</text>
</comment>
<evidence type="ECO:0000313" key="1">
    <source>
        <dbReference type="EMBL" id="CAD8184856.1"/>
    </source>
</evidence>
<reference evidence="1" key="1">
    <citation type="submission" date="2021-01" db="EMBL/GenBank/DDBJ databases">
        <authorList>
            <consortium name="Genoscope - CEA"/>
            <person name="William W."/>
        </authorList>
    </citation>
    <scope>NUCLEOTIDE SEQUENCE</scope>
</reference>
<keyword evidence="2" id="KW-1185">Reference proteome</keyword>
<protein>
    <submittedName>
        <fullName evidence="1">Uncharacterized protein</fullName>
    </submittedName>
</protein>
<proteinExistence type="predicted"/>